<dbReference type="PROSITE" id="PS50035">
    <property type="entry name" value="PLD"/>
    <property type="match status" value="2"/>
</dbReference>
<organism evidence="8 9">
    <name type="scientific">Leptospira semungkisensis</name>
    <dbReference type="NCBI Taxonomy" id="2484985"/>
    <lineage>
        <taxon>Bacteria</taxon>
        <taxon>Pseudomonadati</taxon>
        <taxon>Spirochaetota</taxon>
        <taxon>Spirochaetia</taxon>
        <taxon>Leptospirales</taxon>
        <taxon>Leptospiraceae</taxon>
        <taxon>Leptospira</taxon>
    </lineage>
</organism>
<keyword evidence="5" id="KW-0442">Lipid degradation</keyword>
<dbReference type="SUPFAM" id="SSF56024">
    <property type="entry name" value="Phospholipase D/nuclease"/>
    <property type="match status" value="2"/>
</dbReference>
<evidence type="ECO:0000256" key="3">
    <source>
        <dbReference type="ARBA" id="ARBA00012027"/>
    </source>
</evidence>
<dbReference type="PANTHER" id="PTHR43856:SF1">
    <property type="entry name" value="MITOCHONDRIAL CARDIOLIPIN HYDROLASE"/>
    <property type="match status" value="1"/>
</dbReference>
<dbReference type="EMBL" id="RQEP01000019">
    <property type="protein sequence ID" value="TGJ99222.1"/>
    <property type="molecule type" value="Genomic_DNA"/>
</dbReference>
<accession>A0A4R9FLK8</accession>
<evidence type="ECO:0000256" key="6">
    <source>
        <dbReference type="ARBA" id="ARBA00023098"/>
    </source>
</evidence>
<dbReference type="Gene3D" id="3.30.870.10">
    <property type="entry name" value="Endonuclease Chain A"/>
    <property type="match status" value="2"/>
</dbReference>
<evidence type="ECO:0000256" key="5">
    <source>
        <dbReference type="ARBA" id="ARBA00022963"/>
    </source>
</evidence>
<evidence type="ECO:0000313" key="9">
    <source>
        <dbReference type="Proteomes" id="UP000297453"/>
    </source>
</evidence>
<feature type="domain" description="PLD phosphodiesterase" evidence="7">
    <location>
        <begin position="114"/>
        <end position="141"/>
    </location>
</feature>
<evidence type="ECO:0000256" key="1">
    <source>
        <dbReference type="ARBA" id="ARBA00000798"/>
    </source>
</evidence>
<dbReference type="Proteomes" id="UP000297453">
    <property type="component" value="Unassembled WGS sequence"/>
</dbReference>
<dbReference type="SMART" id="SM00155">
    <property type="entry name" value="PLDc"/>
    <property type="match status" value="2"/>
</dbReference>
<dbReference type="AlphaFoldDB" id="A0A4R9FLK8"/>
<proteinExistence type="inferred from homology"/>
<dbReference type="Pfam" id="PF13091">
    <property type="entry name" value="PLDc_2"/>
    <property type="match status" value="2"/>
</dbReference>
<protein>
    <recommendedName>
        <fullName evidence="3">phospholipase D</fullName>
        <ecNumber evidence="3">3.1.4.4</ecNumber>
    </recommendedName>
</protein>
<reference evidence="8" key="1">
    <citation type="journal article" date="2019" name="PLoS Negl. Trop. Dis.">
        <title>Revisiting the worldwide diversity of Leptospira species in the environment.</title>
        <authorList>
            <person name="Vincent A.T."/>
            <person name="Schiettekatte O."/>
            <person name="Bourhy P."/>
            <person name="Veyrier F.J."/>
            <person name="Picardeau M."/>
        </authorList>
    </citation>
    <scope>NUCLEOTIDE SEQUENCE [LARGE SCALE GENOMIC DNA]</scope>
    <source>
        <strain evidence="8">SSS9</strain>
    </source>
</reference>
<dbReference type="GO" id="GO:0004630">
    <property type="term" value="F:phospholipase D activity"/>
    <property type="evidence" value="ECO:0007669"/>
    <property type="project" value="UniProtKB-EC"/>
</dbReference>
<keyword evidence="4" id="KW-0378">Hydrolase</keyword>
<dbReference type="EC" id="3.1.4.4" evidence="3"/>
<dbReference type="InterPro" id="IPR051406">
    <property type="entry name" value="PLD_domain"/>
</dbReference>
<feature type="domain" description="PLD phosphodiesterase" evidence="7">
    <location>
        <begin position="270"/>
        <end position="297"/>
    </location>
</feature>
<dbReference type="InterPro" id="IPR025202">
    <property type="entry name" value="PLD-like_dom"/>
</dbReference>
<dbReference type="RefSeq" id="WP_135589313.1">
    <property type="nucleotide sequence ID" value="NZ_RQEP01000019.1"/>
</dbReference>
<evidence type="ECO:0000256" key="4">
    <source>
        <dbReference type="ARBA" id="ARBA00022801"/>
    </source>
</evidence>
<comment type="catalytic activity">
    <reaction evidence="1">
        <text>a 1,2-diacyl-sn-glycero-3-phosphocholine + H2O = a 1,2-diacyl-sn-glycero-3-phosphate + choline + H(+)</text>
        <dbReference type="Rhea" id="RHEA:14445"/>
        <dbReference type="ChEBI" id="CHEBI:15354"/>
        <dbReference type="ChEBI" id="CHEBI:15377"/>
        <dbReference type="ChEBI" id="CHEBI:15378"/>
        <dbReference type="ChEBI" id="CHEBI:57643"/>
        <dbReference type="ChEBI" id="CHEBI:58608"/>
        <dbReference type="EC" id="3.1.4.4"/>
    </reaction>
</comment>
<sequence length="583" mass="67445">MKKILYLIFLLPFCSINEEGSGLTWEEDHSPKAFFSYPGRFVPEAKKRNVREEILRLIRETKHSIYMHVYSLDDPEIEDELLLAHSRGVDLQIMGEWGKKYPNAILPFLRYWDGSGLQHSKVLVSDHKTVFLGTGNFTFYGLERDHNGYIEFSLLSKDWEKFHSFLREEYPFVTLKIGDLEFKNSPNDGFRIQDRLFTSAASARESIRYLIFDHYDPILSLGMALSKADFIAGVYDRPVDPEGKLLSSNSRFVIQEDGNEDILDDESLGKGGLLHHKTLIIDDLELLTGSYNYSLSARDSNREILVRTKNENLVSQFKDEWQRVEEKASQISSYEMAPSSNTYQFDPVHSTVCKQGTNSEDIFLDIGFSWFRWIQLYRFLETDVCKSLQNYESISSRNFGGRSEFPSVGTLDLGARLLDRSANTLATSSQTSLMAELEEATKKPVLFLRPEILIFSEPAWTFENSKMISIWINSQIPIQAWIFHRGKLPKKSEVNVQNEVYFLKEALETSTGMILLEYQDFSLYFCYKSANDSLRWTQDLLLSIADGHIRQWKKEEFPNSWTEFFSETGLPNQRRENLCTVGF</sequence>
<name>A0A4R9FLK8_9LEPT</name>
<dbReference type="PANTHER" id="PTHR43856">
    <property type="entry name" value="CARDIOLIPIN HYDROLASE"/>
    <property type="match status" value="1"/>
</dbReference>
<evidence type="ECO:0000256" key="2">
    <source>
        <dbReference type="ARBA" id="ARBA00008664"/>
    </source>
</evidence>
<dbReference type="GO" id="GO:0016891">
    <property type="term" value="F:RNA endonuclease activity producing 5'-phosphomonoesters, hydrolytic mechanism"/>
    <property type="evidence" value="ECO:0007669"/>
    <property type="project" value="TreeGrafter"/>
</dbReference>
<comment type="caution">
    <text evidence="8">The sequence shown here is derived from an EMBL/GenBank/DDBJ whole genome shotgun (WGS) entry which is preliminary data.</text>
</comment>
<evidence type="ECO:0000313" key="8">
    <source>
        <dbReference type="EMBL" id="TGJ99222.1"/>
    </source>
</evidence>
<dbReference type="OrthoDB" id="368121at2"/>
<keyword evidence="6" id="KW-0443">Lipid metabolism</keyword>
<keyword evidence="9" id="KW-1185">Reference proteome</keyword>
<dbReference type="GO" id="GO:0006793">
    <property type="term" value="P:phosphorus metabolic process"/>
    <property type="evidence" value="ECO:0007669"/>
    <property type="project" value="UniProtKB-ARBA"/>
</dbReference>
<evidence type="ECO:0000259" key="7">
    <source>
        <dbReference type="PROSITE" id="PS50035"/>
    </source>
</evidence>
<comment type="similarity">
    <text evidence="2">Belongs to the phospholipase D family.</text>
</comment>
<dbReference type="InterPro" id="IPR001736">
    <property type="entry name" value="PLipase_D/transphosphatidylase"/>
</dbReference>
<dbReference type="GO" id="GO:0016042">
    <property type="term" value="P:lipid catabolic process"/>
    <property type="evidence" value="ECO:0007669"/>
    <property type="project" value="UniProtKB-KW"/>
</dbReference>
<gene>
    <name evidence="8" type="ORF">EHO59_15200</name>
</gene>